<keyword evidence="1" id="KW-0472">Membrane</keyword>
<accession>A0A1J4JW91</accession>
<evidence type="ECO:0008006" key="4">
    <source>
        <dbReference type="Google" id="ProtNLM"/>
    </source>
</evidence>
<feature type="transmembrane region" description="Helical" evidence="1">
    <location>
        <begin position="122"/>
        <end position="144"/>
    </location>
</feature>
<dbReference type="Proteomes" id="UP000179807">
    <property type="component" value="Unassembled WGS sequence"/>
</dbReference>
<name>A0A1J4JW91_9EUKA</name>
<keyword evidence="1" id="KW-0812">Transmembrane</keyword>
<evidence type="ECO:0000313" key="2">
    <source>
        <dbReference type="EMBL" id="OHT01557.1"/>
    </source>
</evidence>
<reference evidence="2" key="1">
    <citation type="submission" date="2016-10" db="EMBL/GenBank/DDBJ databases">
        <authorList>
            <person name="Benchimol M."/>
            <person name="Almeida L.G."/>
            <person name="Vasconcelos A.T."/>
            <person name="Perreira-Neves A."/>
            <person name="Rosa I.A."/>
            <person name="Tasca T."/>
            <person name="Bogo M.R."/>
            <person name="de Souza W."/>
        </authorList>
    </citation>
    <scope>NUCLEOTIDE SEQUENCE [LARGE SCALE GENOMIC DNA]</scope>
    <source>
        <strain evidence="2">K</strain>
    </source>
</reference>
<protein>
    <recommendedName>
        <fullName evidence="4">PAS domain-containing protein</fullName>
    </recommendedName>
</protein>
<evidence type="ECO:0000256" key="1">
    <source>
        <dbReference type="SAM" id="Phobius"/>
    </source>
</evidence>
<dbReference type="GeneID" id="94842685"/>
<gene>
    <name evidence="2" type="ORF">TRFO_31532</name>
</gene>
<dbReference type="VEuPathDB" id="TrichDB:TRFO_31532"/>
<sequence>MGEGSPMSFINLTSNYLFLANEMLDYSSYRMHDLDDIYNEFQLVTNLMIYIVTSILVIFLIIFFAISCKRSKDLQKLTEQSLLIPKNQVSTVLLNFMSLSEDSSISLLPLQASTDFIINIKIILTLIFIYFFQICLLLIIQLVFRNMAFVVKSTINDASAIPIIQTAYFTLCNFIIDLPSYDKVELLIMSMIDLLSQLDLESPFYSDNTSTVSNTSLSKVSLISLISINFTAIQSTSVFPFPDISLSSLFLIKMREIVFSLKEMSSIHQDKAIHNLSYAYLNLIFENTECFYDFGESLSAFFKLKYGIDVFTFFSILMAFSLVEVFLYIFSRGLIQDINKIVSLLCRLCSLLPDDSPFAQEPEEHEINHKNSRFWKDPPPSNLKHIFEALPIGIILTNKDGNIQKVNQLANEMYNNQAYKFGNIGNLSSELIINSHPRIYSLKQYDGKKLPTDEYGRSLEWESSKCYMVQNITKQINIHNHIQTLMIDINILHQSLIPPSIRALTEKIMILGQFIIVNISLTPDFPDVRFEVFEKNYLKTCERFSMILTSDIKRFDIHTLFSSVSTKGNSRQYIREAYIFVQKMCKLLGGDAKISMISGHKCICEIDDSDKENFWLYSHSFIRASAMFRCCDYGEIVTEWNVLKTIPNSEKNIDRTGTVTLNNREYDYAILSQRLFG</sequence>
<dbReference type="AlphaFoldDB" id="A0A1J4JW91"/>
<dbReference type="EMBL" id="MLAK01000905">
    <property type="protein sequence ID" value="OHT01557.1"/>
    <property type="molecule type" value="Genomic_DNA"/>
</dbReference>
<organism evidence="2 3">
    <name type="scientific">Tritrichomonas foetus</name>
    <dbReference type="NCBI Taxonomy" id="1144522"/>
    <lineage>
        <taxon>Eukaryota</taxon>
        <taxon>Metamonada</taxon>
        <taxon>Parabasalia</taxon>
        <taxon>Tritrichomonadida</taxon>
        <taxon>Tritrichomonadidae</taxon>
        <taxon>Tritrichomonas</taxon>
    </lineage>
</organism>
<evidence type="ECO:0000313" key="3">
    <source>
        <dbReference type="Proteomes" id="UP000179807"/>
    </source>
</evidence>
<keyword evidence="1" id="KW-1133">Transmembrane helix</keyword>
<proteinExistence type="predicted"/>
<feature type="transmembrane region" description="Helical" evidence="1">
    <location>
        <begin position="47"/>
        <end position="68"/>
    </location>
</feature>
<comment type="caution">
    <text evidence="2">The sequence shown here is derived from an EMBL/GenBank/DDBJ whole genome shotgun (WGS) entry which is preliminary data.</text>
</comment>
<feature type="transmembrane region" description="Helical" evidence="1">
    <location>
        <begin position="310"/>
        <end position="330"/>
    </location>
</feature>
<keyword evidence="3" id="KW-1185">Reference proteome</keyword>
<dbReference type="RefSeq" id="XP_068354693.1">
    <property type="nucleotide sequence ID" value="XM_068507981.1"/>
</dbReference>